<dbReference type="PROSITE" id="PS00670">
    <property type="entry name" value="D_2_HYDROXYACID_DH_2"/>
    <property type="match status" value="1"/>
</dbReference>
<evidence type="ECO:0000313" key="7">
    <source>
        <dbReference type="EMBL" id="MCY6482863.1"/>
    </source>
</evidence>
<dbReference type="Gene3D" id="3.40.50.720">
    <property type="entry name" value="NAD(P)-binding Rossmann-like Domain"/>
    <property type="match status" value="2"/>
</dbReference>
<dbReference type="Pfam" id="PF00389">
    <property type="entry name" value="2-Hacid_dh"/>
    <property type="match status" value="1"/>
</dbReference>
<dbReference type="CDD" id="cd12161">
    <property type="entry name" value="GDH_like_1"/>
    <property type="match status" value="1"/>
</dbReference>
<evidence type="ECO:0000256" key="1">
    <source>
        <dbReference type="ARBA" id="ARBA00005854"/>
    </source>
</evidence>
<dbReference type="Proteomes" id="UP001078443">
    <property type="component" value="Unassembled WGS sequence"/>
</dbReference>
<comment type="caution">
    <text evidence="7">The sequence shown here is derived from an EMBL/GenBank/DDBJ whole genome shotgun (WGS) entry which is preliminary data.</text>
</comment>
<dbReference type="PANTHER" id="PTHR43761:SF1">
    <property type="entry name" value="D-ISOMER SPECIFIC 2-HYDROXYACID DEHYDROGENASE CATALYTIC DOMAIN-CONTAINING PROTEIN-RELATED"/>
    <property type="match status" value="1"/>
</dbReference>
<dbReference type="EMBL" id="JAPQER010000001">
    <property type="protein sequence ID" value="MCY6482863.1"/>
    <property type="molecule type" value="Genomic_DNA"/>
</dbReference>
<dbReference type="RefSeq" id="WP_268039131.1">
    <property type="nucleotide sequence ID" value="NZ_JAPQER010000001.1"/>
</dbReference>
<accession>A0ABT4CV62</accession>
<evidence type="ECO:0000256" key="2">
    <source>
        <dbReference type="ARBA" id="ARBA00023002"/>
    </source>
</evidence>
<dbReference type="InterPro" id="IPR036291">
    <property type="entry name" value="NAD(P)-bd_dom_sf"/>
</dbReference>
<evidence type="ECO:0000256" key="4">
    <source>
        <dbReference type="RuleBase" id="RU003719"/>
    </source>
</evidence>
<dbReference type="InterPro" id="IPR006139">
    <property type="entry name" value="D-isomer_2_OHA_DH_cat_dom"/>
</dbReference>
<feature type="domain" description="D-isomer specific 2-hydroxyacid dehydrogenase NAD-binding" evidence="6">
    <location>
        <begin position="112"/>
        <end position="286"/>
    </location>
</feature>
<keyword evidence="2 4" id="KW-0560">Oxidoreductase</keyword>
<name>A0ABT4CV62_9CLOT</name>
<evidence type="ECO:0000313" key="8">
    <source>
        <dbReference type="Proteomes" id="UP001078443"/>
    </source>
</evidence>
<dbReference type="PROSITE" id="PS00065">
    <property type="entry name" value="D_2_HYDROXYACID_DH_1"/>
    <property type="match status" value="1"/>
</dbReference>
<dbReference type="SUPFAM" id="SSF51735">
    <property type="entry name" value="NAD(P)-binding Rossmann-fold domains"/>
    <property type="match status" value="1"/>
</dbReference>
<dbReference type="InterPro" id="IPR029753">
    <property type="entry name" value="D-isomer_DH_CS"/>
</dbReference>
<proteinExistence type="inferred from homology"/>
<keyword evidence="8" id="KW-1185">Reference proteome</keyword>
<dbReference type="PANTHER" id="PTHR43761">
    <property type="entry name" value="D-ISOMER SPECIFIC 2-HYDROXYACID DEHYDROGENASE FAMILY PROTEIN (AFU_ORTHOLOGUE AFUA_1G13630)"/>
    <property type="match status" value="1"/>
</dbReference>
<dbReference type="PROSITE" id="PS00671">
    <property type="entry name" value="D_2_HYDROXYACID_DH_3"/>
    <property type="match status" value="1"/>
</dbReference>
<dbReference type="InterPro" id="IPR050418">
    <property type="entry name" value="D-iso_2-hydroxyacid_DH_PdxB"/>
</dbReference>
<evidence type="ECO:0000259" key="6">
    <source>
        <dbReference type="Pfam" id="PF02826"/>
    </source>
</evidence>
<reference evidence="7" key="1">
    <citation type="submission" date="2022-12" db="EMBL/GenBank/DDBJ databases">
        <authorList>
            <person name="Wang J."/>
        </authorList>
    </citation>
    <scope>NUCLEOTIDE SEQUENCE</scope>
    <source>
        <strain evidence="7">HY-45-18</strain>
    </source>
</reference>
<sequence length="317" mass="34205">MRIVMLEPLAVSKETIDSLAKSFTNQGHEFIPCYQKTENKEALIAQASGADVFIIANSPLSAEVINSAPNLKMISVAFTGIDHVDIQACKEKEITICNAAGYSTHSVAELTFGLILSTLRNIVPCDTAARNENTKAGLVGNELYNKTLGIVGTGAIGIRVAEIGKAFGCKLLGYSRTKKQTAENIGIKYVSLEKLLSKSDIVSLHVPLTAETKSLINKERIALMKPSSILINVARGPVVDSNALAEALNNYKISGAGIDVFEMEPPIPEDHPLLNAKNTVVTPHAAFATDESMVRRAEITFNNVLSWLNDEPENVML</sequence>
<evidence type="ECO:0000256" key="3">
    <source>
        <dbReference type="ARBA" id="ARBA00023027"/>
    </source>
</evidence>
<dbReference type="InterPro" id="IPR006140">
    <property type="entry name" value="D-isomer_DH_NAD-bd"/>
</dbReference>
<dbReference type="Pfam" id="PF02826">
    <property type="entry name" value="2-Hacid_dh_C"/>
    <property type="match status" value="1"/>
</dbReference>
<protein>
    <submittedName>
        <fullName evidence="7">2-hydroxyacid dehydrogenase</fullName>
    </submittedName>
</protein>
<feature type="domain" description="D-isomer specific 2-hydroxyacid dehydrogenase catalytic" evidence="5">
    <location>
        <begin position="12"/>
        <end position="312"/>
    </location>
</feature>
<dbReference type="SUPFAM" id="SSF52283">
    <property type="entry name" value="Formate/glycerate dehydrogenase catalytic domain-like"/>
    <property type="match status" value="1"/>
</dbReference>
<dbReference type="InterPro" id="IPR029752">
    <property type="entry name" value="D-isomer_DH_CS1"/>
</dbReference>
<comment type="similarity">
    <text evidence="1 4">Belongs to the D-isomer specific 2-hydroxyacid dehydrogenase family.</text>
</comment>
<keyword evidence="3" id="KW-0520">NAD</keyword>
<evidence type="ECO:0000259" key="5">
    <source>
        <dbReference type="Pfam" id="PF00389"/>
    </source>
</evidence>
<organism evidence="7 8">
    <name type="scientific">Clostridium aestuarii</name>
    <dbReference type="NCBI Taxonomy" id="338193"/>
    <lineage>
        <taxon>Bacteria</taxon>
        <taxon>Bacillati</taxon>
        <taxon>Bacillota</taxon>
        <taxon>Clostridia</taxon>
        <taxon>Eubacteriales</taxon>
        <taxon>Clostridiaceae</taxon>
        <taxon>Clostridium</taxon>
    </lineage>
</organism>
<gene>
    <name evidence="7" type="ORF">OW763_00655</name>
</gene>